<feature type="domain" description="DSBA-like thioredoxin" evidence="1">
    <location>
        <begin position="3"/>
        <end position="204"/>
    </location>
</feature>
<dbReference type="Gene3D" id="3.40.30.10">
    <property type="entry name" value="Glutaredoxin"/>
    <property type="match status" value="1"/>
</dbReference>
<proteinExistence type="predicted"/>
<name>A0ABP7Z2B0_9SPHI</name>
<accession>A0ABP7Z2B0</accession>
<evidence type="ECO:0000313" key="2">
    <source>
        <dbReference type="EMBL" id="GAA4144025.1"/>
    </source>
</evidence>
<evidence type="ECO:0000259" key="1">
    <source>
        <dbReference type="Pfam" id="PF01323"/>
    </source>
</evidence>
<dbReference type="Proteomes" id="UP001500101">
    <property type="component" value="Unassembled WGS sequence"/>
</dbReference>
<keyword evidence="3" id="KW-1185">Reference proteome</keyword>
<evidence type="ECO:0000313" key="3">
    <source>
        <dbReference type="Proteomes" id="UP001500101"/>
    </source>
</evidence>
<dbReference type="PANTHER" id="PTHR13887:SF41">
    <property type="entry name" value="THIOREDOXIN SUPERFAMILY PROTEIN"/>
    <property type="match status" value="1"/>
</dbReference>
<dbReference type="SUPFAM" id="SSF52833">
    <property type="entry name" value="Thioredoxin-like"/>
    <property type="match status" value="1"/>
</dbReference>
<dbReference type="RefSeq" id="WP_344675236.1">
    <property type="nucleotide sequence ID" value="NZ_BAAAZI010000011.1"/>
</dbReference>
<protein>
    <submittedName>
        <fullName evidence="2">DsbA family oxidoreductase</fullName>
    </submittedName>
</protein>
<reference evidence="3" key="1">
    <citation type="journal article" date="2019" name="Int. J. Syst. Evol. Microbiol.">
        <title>The Global Catalogue of Microorganisms (GCM) 10K type strain sequencing project: providing services to taxonomists for standard genome sequencing and annotation.</title>
        <authorList>
            <consortium name="The Broad Institute Genomics Platform"/>
            <consortium name="The Broad Institute Genome Sequencing Center for Infectious Disease"/>
            <person name="Wu L."/>
            <person name="Ma J."/>
        </authorList>
    </citation>
    <scope>NUCLEOTIDE SEQUENCE [LARGE SCALE GENOMIC DNA]</scope>
    <source>
        <strain evidence="3">JCM 16704</strain>
    </source>
</reference>
<dbReference type="InterPro" id="IPR036249">
    <property type="entry name" value="Thioredoxin-like_sf"/>
</dbReference>
<gene>
    <name evidence="2" type="ORF">GCM10022216_26450</name>
</gene>
<dbReference type="CDD" id="cd03024">
    <property type="entry name" value="DsbA_FrnE"/>
    <property type="match status" value="1"/>
</dbReference>
<dbReference type="InterPro" id="IPR001853">
    <property type="entry name" value="DSBA-like_thioredoxin_dom"/>
</dbReference>
<sequence length="237" mass="26849">MLIEIWSDIMCPFCYIGKHQFENALNQLTFKSDIEVQYKSYQLNPEYHYVAGDTTYGFLSRSKGISVEQAKEMTGHVVQMASQVGLNIDFDTNIPANTFKSHELIHFAASQNKAKEMKERLFQAHFEQGKNIEDQAVLVQLAEEVGLNPEEAREALKTDRYATAVRRDLQEAKQIGIRGVPFFLFDRKYAVSGAQGADAFQEVITKSYEEWKANKPDITFLKSNDDAPNCGNDGCTI</sequence>
<organism evidence="2 3">
    <name type="scientific">Sphingobacterium kyonggiense</name>
    <dbReference type="NCBI Taxonomy" id="714075"/>
    <lineage>
        <taxon>Bacteria</taxon>
        <taxon>Pseudomonadati</taxon>
        <taxon>Bacteroidota</taxon>
        <taxon>Sphingobacteriia</taxon>
        <taxon>Sphingobacteriales</taxon>
        <taxon>Sphingobacteriaceae</taxon>
        <taxon>Sphingobacterium</taxon>
    </lineage>
</organism>
<dbReference type="EMBL" id="BAAAZI010000011">
    <property type="protein sequence ID" value="GAA4144025.1"/>
    <property type="molecule type" value="Genomic_DNA"/>
</dbReference>
<dbReference type="PANTHER" id="PTHR13887">
    <property type="entry name" value="GLUTATHIONE S-TRANSFERASE KAPPA"/>
    <property type="match status" value="1"/>
</dbReference>
<comment type="caution">
    <text evidence="2">The sequence shown here is derived from an EMBL/GenBank/DDBJ whole genome shotgun (WGS) entry which is preliminary data.</text>
</comment>
<dbReference type="Pfam" id="PF01323">
    <property type="entry name" value="DSBA"/>
    <property type="match status" value="1"/>
</dbReference>